<keyword evidence="8" id="KW-0804">Transcription</keyword>
<organism evidence="12 13">
    <name type="scientific">Pachysolen tannophilus NRRL Y-2460</name>
    <dbReference type="NCBI Taxonomy" id="669874"/>
    <lineage>
        <taxon>Eukaryota</taxon>
        <taxon>Fungi</taxon>
        <taxon>Dikarya</taxon>
        <taxon>Ascomycota</taxon>
        <taxon>Saccharomycotina</taxon>
        <taxon>Pichiomycetes</taxon>
        <taxon>Pachysolenaceae</taxon>
        <taxon>Pachysolen</taxon>
    </lineage>
</organism>
<sequence>MTVEPNCSVQVGLLLLSPLDCFYCDLVPSNENRSSLITSLINAYNLHKLPNVQLINYRKCNKQDLVKFHDKSFVDFLMKERKYIDDELDHEKFKSLMELAKFSKKLTNSKTSAVDGEEEEKEEEDNEEEEEENSDYSFDEDQNESAAENLDKLKELGLIYDCSIFPYMNKYVEIIGGSTLSACDWLIRKYKLERIKSRIISINWFGGRHHAQKTKASGFCYINDIVLGILRLRSVFDKIIWCIQCF</sequence>
<evidence type="ECO:0000256" key="10">
    <source>
        <dbReference type="SAM" id="MobiDB-lite"/>
    </source>
</evidence>
<evidence type="ECO:0000256" key="5">
    <source>
        <dbReference type="ARBA" id="ARBA00022801"/>
    </source>
</evidence>
<name>A0A1E4TSD0_PACTA</name>
<dbReference type="InterPro" id="IPR023801">
    <property type="entry name" value="His_deacetylse_dom"/>
</dbReference>
<proteinExistence type="inferred from homology"/>
<comment type="subcellular location">
    <subcellularLocation>
        <location evidence="1">Nucleus</location>
    </subcellularLocation>
</comment>
<evidence type="ECO:0000259" key="11">
    <source>
        <dbReference type="Pfam" id="PF00850"/>
    </source>
</evidence>
<dbReference type="GO" id="GO:0005634">
    <property type="term" value="C:nucleus"/>
    <property type="evidence" value="ECO:0007669"/>
    <property type="project" value="UniProtKB-SubCell"/>
</dbReference>
<keyword evidence="9" id="KW-0539">Nucleus</keyword>
<dbReference type="Gene3D" id="3.40.800.20">
    <property type="entry name" value="Histone deacetylase domain"/>
    <property type="match status" value="1"/>
</dbReference>
<dbReference type="STRING" id="669874.A0A1E4TSD0"/>
<feature type="compositionally biased region" description="Acidic residues" evidence="10">
    <location>
        <begin position="115"/>
        <end position="142"/>
    </location>
</feature>
<feature type="region of interest" description="Disordered" evidence="10">
    <location>
        <begin position="110"/>
        <end position="142"/>
    </location>
</feature>
<dbReference type="EMBL" id="KV454015">
    <property type="protein sequence ID" value="ODV94646.1"/>
    <property type="molecule type" value="Genomic_DNA"/>
</dbReference>
<evidence type="ECO:0000256" key="1">
    <source>
        <dbReference type="ARBA" id="ARBA00004123"/>
    </source>
</evidence>
<dbReference type="Proteomes" id="UP000094236">
    <property type="component" value="Unassembled WGS sequence"/>
</dbReference>
<gene>
    <name evidence="12" type="ORF">PACTADRAFT_34394</name>
</gene>
<keyword evidence="7" id="KW-0805">Transcription regulation</keyword>
<keyword evidence="4" id="KW-0678">Repressor</keyword>
<dbReference type="PANTHER" id="PTHR10625:SF14">
    <property type="entry name" value="HISTONE DEACETYLASE 8"/>
    <property type="match status" value="1"/>
</dbReference>
<dbReference type="GO" id="GO:0031507">
    <property type="term" value="P:heterochromatin formation"/>
    <property type="evidence" value="ECO:0007669"/>
    <property type="project" value="TreeGrafter"/>
</dbReference>
<dbReference type="PANTHER" id="PTHR10625">
    <property type="entry name" value="HISTONE DEACETYLASE HDAC1-RELATED"/>
    <property type="match status" value="1"/>
</dbReference>
<keyword evidence="6" id="KW-0156">Chromatin regulator</keyword>
<dbReference type="EC" id="3.5.1.98" evidence="3"/>
<dbReference type="GO" id="GO:0141221">
    <property type="term" value="F:histone deacetylase activity, hydrolytic mechanism"/>
    <property type="evidence" value="ECO:0007669"/>
    <property type="project" value="UniProtKB-EC"/>
</dbReference>
<evidence type="ECO:0000313" key="12">
    <source>
        <dbReference type="EMBL" id="ODV94646.1"/>
    </source>
</evidence>
<accession>A0A1E4TSD0</accession>
<dbReference type="InterPro" id="IPR037138">
    <property type="entry name" value="His_deacetylse_dom_sf"/>
</dbReference>
<dbReference type="OrthoDB" id="73273at2759"/>
<evidence type="ECO:0000256" key="4">
    <source>
        <dbReference type="ARBA" id="ARBA00022491"/>
    </source>
</evidence>
<evidence type="ECO:0000256" key="7">
    <source>
        <dbReference type="ARBA" id="ARBA00023015"/>
    </source>
</evidence>
<dbReference type="AlphaFoldDB" id="A0A1E4TSD0"/>
<evidence type="ECO:0000256" key="8">
    <source>
        <dbReference type="ARBA" id="ARBA00023163"/>
    </source>
</evidence>
<dbReference type="SUPFAM" id="SSF52768">
    <property type="entry name" value="Arginase/deacetylase"/>
    <property type="match status" value="1"/>
</dbReference>
<comment type="similarity">
    <text evidence="2">Belongs to the histone deacetylase family. HD type 1 subfamily.</text>
</comment>
<reference evidence="13" key="1">
    <citation type="submission" date="2016-05" db="EMBL/GenBank/DDBJ databases">
        <title>Comparative genomics of biotechnologically important yeasts.</title>
        <authorList>
            <consortium name="DOE Joint Genome Institute"/>
            <person name="Riley R."/>
            <person name="Haridas S."/>
            <person name="Wolfe K.H."/>
            <person name="Lopes M.R."/>
            <person name="Hittinger C.T."/>
            <person name="Goker M."/>
            <person name="Salamov A."/>
            <person name="Wisecaver J."/>
            <person name="Long T.M."/>
            <person name="Aerts A.L."/>
            <person name="Barry K."/>
            <person name="Choi C."/>
            <person name="Clum A."/>
            <person name="Coughlan A.Y."/>
            <person name="Deshpande S."/>
            <person name="Douglass A.P."/>
            <person name="Hanson S.J."/>
            <person name="Klenk H.-P."/>
            <person name="Labutti K."/>
            <person name="Lapidus A."/>
            <person name="Lindquist E."/>
            <person name="Lipzen A."/>
            <person name="Meier-Kolthoff J.P."/>
            <person name="Ohm R.A."/>
            <person name="Otillar R.P."/>
            <person name="Pangilinan J."/>
            <person name="Peng Y."/>
            <person name="Rokas A."/>
            <person name="Rosa C.A."/>
            <person name="Scheuner C."/>
            <person name="Sibirny A.A."/>
            <person name="Slot J.C."/>
            <person name="Stielow J.B."/>
            <person name="Sun H."/>
            <person name="Kurtzman C.P."/>
            <person name="Blackwell M."/>
            <person name="Grigoriev I.V."/>
            <person name="Jeffries T.W."/>
        </authorList>
    </citation>
    <scope>NUCLEOTIDE SEQUENCE [LARGE SCALE GENOMIC DNA]</scope>
    <source>
        <strain evidence="13">NRRL Y-2460</strain>
    </source>
</reference>
<evidence type="ECO:0000256" key="2">
    <source>
        <dbReference type="ARBA" id="ARBA00006457"/>
    </source>
</evidence>
<dbReference type="Pfam" id="PF00850">
    <property type="entry name" value="Hist_deacetyl"/>
    <property type="match status" value="1"/>
</dbReference>
<protein>
    <recommendedName>
        <fullName evidence="3">histone deacetylase</fullName>
        <ecNumber evidence="3">3.5.1.98</ecNumber>
    </recommendedName>
</protein>
<feature type="domain" description="Histone deacetylase" evidence="11">
    <location>
        <begin position="28"/>
        <end position="234"/>
    </location>
</feature>
<keyword evidence="13" id="KW-1185">Reference proteome</keyword>
<evidence type="ECO:0000256" key="6">
    <source>
        <dbReference type="ARBA" id="ARBA00022853"/>
    </source>
</evidence>
<evidence type="ECO:0000313" key="13">
    <source>
        <dbReference type="Proteomes" id="UP000094236"/>
    </source>
</evidence>
<evidence type="ECO:0000256" key="9">
    <source>
        <dbReference type="ARBA" id="ARBA00023242"/>
    </source>
</evidence>
<evidence type="ECO:0000256" key="3">
    <source>
        <dbReference type="ARBA" id="ARBA00012111"/>
    </source>
</evidence>
<keyword evidence="5" id="KW-0378">Hydrolase</keyword>
<dbReference type="InterPro" id="IPR023696">
    <property type="entry name" value="Ureohydrolase_dom_sf"/>
</dbReference>